<gene>
    <name evidence="3" type="ORF">PAUS00366_LOCUS22568</name>
</gene>
<feature type="coiled-coil region" evidence="1">
    <location>
        <begin position="96"/>
        <end position="165"/>
    </location>
</feature>
<protein>
    <submittedName>
        <fullName evidence="3">Uncharacterized protein</fullName>
    </submittedName>
</protein>
<feature type="signal peptide" evidence="2">
    <location>
        <begin position="1"/>
        <end position="18"/>
    </location>
</feature>
<name>A0A7S4EQU4_9STRA</name>
<keyword evidence="2" id="KW-0732">Signal</keyword>
<evidence type="ECO:0000256" key="1">
    <source>
        <dbReference type="SAM" id="Coils"/>
    </source>
</evidence>
<evidence type="ECO:0000313" key="3">
    <source>
        <dbReference type="EMBL" id="CAE0729783.1"/>
    </source>
</evidence>
<feature type="coiled-coil region" evidence="1">
    <location>
        <begin position="221"/>
        <end position="273"/>
    </location>
</feature>
<sequence length="294" mass="31341">MKFSTATGLMLALATTEAFAPSNMQRNGASQSTALFADESNNNFSLPKIDAKAAASFVAASVFAFSTVGVTTTALPGFVEPAHAASTVAKPEPKKLSKEEKEYKSAQANLELSKKTLKAYEKLNSDAKSADKKASSALDAATKSLASAKKAYTATADKLDAAKKQKMPTSAITELSADAAKLKDVLKGKEKVYADASKAASSTAKEVSSSSEGIVKATKAIKKGEKALKKADKTYTKYQKKVKKQLKEQEAKLKKLESEAGKLKSMKERETKDLADKQKVIQSEVKSLEALKLL</sequence>
<evidence type="ECO:0000256" key="2">
    <source>
        <dbReference type="SAM" id="SignalP"/>
    </source>
</evidence>
<organism evidence="3">
    <name type="scientific">Pseudo-nitzschia australis</name>
    <dbReference type="NCBI Taxonomy" id="44445"/>
    <lineage>
        <taxon>Eukaryota</taxon>
        <taxon>Sar</taxon>
        <taxon>Stramenopiles</taxon>
        <taxon>Ochrophyta</taxon>
        <taxon>Bacillariophyta</taxon>
        <taxon>Bacillariophyceae</taxon>
        <taxon>Bacillariophycidae</taxon>
        <taxon>Bacillariales</taxon>
        <taxon>Bacillariaceae</taxon>
        <taxon>Pseudo-nitzschia</taxon>
    </lineage>
</organism>
<proteinExistence type="predicted"/>
<accession>A0A7S4EQU4</accession>
<keyword evidence="1" id="KW-0175">Coiled coil</keyword>
<dbReference type="AlphaFoldDB" id="A0A7S4EQU4"/>
<dbReference type="EMBL" id="HBIX01034525">
    <property type="protein sequence ID" value="CAE0729783.1"/>
    <property type="molecule type" value="Transcribed_RNA"/>
</dbReference>
<feature type="chain" id="PRO_5031526783" evidence="2">
    <location>
        <begin position="19"/>
        <end position="294"/>
    </location>
</feature>
<reference evidence="3" key="1">
    <citation type="submission" date="2021-01" db="EMBL/GenBank/DDBJ databases">
        <authorList>
            <person name="Corre E."/>
            <person name="Pelletier E."/>
            <person name="Niang G."/>
            <person name="Scheremetjew M."/>
            <person name="Finn R."/>
            <person name="Kale V."/>
            <person name="Holt S."/>
            <person name="Cochrane G."/>
            <person name="Meng A."/>
            <person name="Brown T."/>
            <person name="Cohen L."/>
        </authorList>
    </citation>
    <scope>NUCLEOTIDE SEQUENCE</scope>
    <source>
        <strain evidence="3">10249 10 AB</strain>
    </source>
</reference>